<protein>
    <submittedName>
        <fullName evidence="2">Uncharacterized protein</fullName>
    </submittedName>
</protein>
<keyword evidence="1" id="KW-1133">Transmembrane helix</keyword>
<gene>
    <name evidence="2" type="ORF">IAA61_08830</name>
</gene>
<evidence type="ECO:0000313" key="2">
    <source>
        <dbReference type="EMBL" id="HIU57893.1"/>
    </source>
</evidence>
<dbReference type="AlphaFoldDB" id="A0A9D1SFN4"/>
<dbReference type="EMBL" id="DVNB01000087">
    <property type="protein sequence ID" value="HIU57893.1"/>
    <property type="molecule type" value="Genomic_DNA"/>
</dbReference>
<organism evidence="2 3">
    <name type="scientific">Candidatus Ornithomonoglobus merdipullorum</name>
    <dbReference type="NCBI Taxonomy" id="2840895"/>
    <lineage>
        <taxon>Bacteria</taxon>
        <taxon>Bacillati</taxon>
        <taxon>Bacillota</taxon>
        <taxon>Clostridia</taxon>
        <taxon>Candidatus Ornithomonoglobus</taxon>
    </lineage>
</organism>
<comment type="caution">
    <text evidence="2">The sequence shown here is derived from an EMBL/GenBank/DDBJ whole genome shotgun (WGS) entry which is preliminary data.</text>
</comment>
<keyword evidence="1" id="KW-0812">Transmembrane</keyword>
<evidence type="ECO:0000313" key="3">
    <source>
        <dbReference type="Proteomes" id="UP000824109"/>
    </source>
</evidence>
<proteinExistence type="predicted"/>
<reference evidence="2" key="2">
    <citation type="journal article" date="2021" name="PeerJ">
        <title>Extensive microbial diversity within the chicken gut microbiome revealed by metagenomics and culture.</title>
        <authorList>
            <person name="Gilroy R."/>
            <person name="Ravi A."/>
            <person name="Getino M."/>
            <person name="Pursley I."/>
            <person name="Horton D.L."/>
            <person name="Alikhan N.F."/>
            <person name="Baker D."/>
            <person name="Gharbi K."/>
            <person name="Hall N."/>
            <person name="Watson M."/>
            <person name="Adriaenssens E.M."/>
            <person name="Foster-Nyarko E."/>
            <person name="Jarju S."/>
            <person name="Secka A."/>
            <person name="Antonio M."/>
            <person name="Oren A."/>
            <person name="Chaudhuri R.R."/>
            <person name="La Ragione R."/>
            <person name="Hildebrand F."/>
            <person name="Pallen M.J."/>
        </authorList>
    </citation>
    <scope>NUCLEOTIDE SEQUENCE</scope>
    <source>
        <strain evidence="2">USAMLcec3-3695</strain>
    </source>
</reference>
<accession>A0A9D1SFN4</accession>
<sequence>MLPTVVHSSGLDTLISGLIGETGIFDGSSGIIYCAEKNGCAAVITAEENEFVFTVYGPENEITDCLSFRLGGKNTYEISAAEFDGEFAAVFSTNGKTEYFRLINDAFTPTAEKPSDIVPAARYRRGKITVLTDTAEIYDTLNSIKLSEITNLRLDDAVLSDAERSELLSLVKSCADLMHYDSETSDENELVRHVLFTHKNFKLLSSAPDNASDTGGGLKLCGGGFIDDVMQKAFRRTPEKPPVNMLTTLGYCYNNGCYYYTGGYNTFFSTDNITLVRVLSLSDTALYVIFSDTYTEGASDPIFEYSTAVVSRDEDGFYLTRLDMGGDIDVPRELMDIDQPKAKMDAGELYGMIFTSALLVIASAGVFIWLRLLRR</sequence>
<keyword evidence="1" id="KW-0472">Membrane</keyword>
<evidence type="ECO:0000256" key="1">
    <source>
        <dbReference type="SAM" id="Phobius"/>
    </source>
</evidence>
<feature type="transmembrane region" description="Helical" evidence="1">
    <location>
        <begin position="349"/>
        <end position="370"/>
    </location>
</feature>
<dbReference type="Proteomes" id="UP000824109">
    <property type="component" value="Unassembled WGS sequence"/>
</dbReference>
<name>A0A9D1SFN4_9FIRM</name>
<reference evidence="2" key="1">
    <citation type="submission" date="2020-10" db="EMBL/GenBank/DDBJ databases">
        <authorList>
            <person name="Gilroy R."/>
        </authorList>
    </citation>
    <scope>NUCLEOTIDE SEQUENCE</scope>
    <source>
        <strain evidence="2">USAMLcec3-3695</strain>
    </source>
</reference>